<sequence>MARSKKGIKSSAQDNFLAPLTPTGVTATNVGTSRPYLATANTTSAVSASGTGGSVNLSWTLPAGPAATSYTITTTPSTYTVTTGTSTASYTFQGLASNTSYNFTIVATNASGSSSGATPASMPVVTTVPATPSAPTATAGVNQNSIAFSAPATGGSAITGYTVTGSDATTGSGASSPIVIADTASTSQTYTVYATNANGNSTASAASNNVTTLAPTFFSPPFFPPFFPPNFFAPPFFPPNFFAPPFFP</sequence>
<feature type="non-terminal residue" evidence="2">
    <location>
        <position position="248"/>
    </location>
</feature>
<dbReference type="Pfam" id="PF00041">
    <property type="entry name" value="fn3"/>
    <property type="match status" value="1"/>
</dbReference>
<dbReference type="PROSITE" id="PS50853">
    <property type="entry name" value="FN3"/>
    <property type="match status" value="1"/>
</dbReference>
<dbReference type="Gene3D" id="2.60.40.10">
    <property type="entry name" value="Immunoglobulins"/>
    <property type="match status" value="2"/>
</dbReference>
<reference evidence="2" key="1">
    <citation type="submission" date="2020-05" db="EMBL/GenBank/DDBJ databases">
        <authorList>
            <person name="Chiriac C."/>
            <person name="Salcher M."/>
            <person name="Ghai R."/>
            <person name="Kavagutti S V."/>
        </authorList>
    </citation>
    <scope>NUCLEOTIDE SEQUENCE</scope>
</reference>
<evidence type="ECO:0000259" key="1">
    <source>
        <dbReference type="PROSITE" id="PS50853"/>
    </source>
</evidence>
<feature type="domain" description="Fibronectin type-III" evidence="1">
    <location>
        <begin position="38"/>
        <end position="130"/>
    </location>
</feature>
<dbReference type="InterPro" id="IPR003961">
    <property type="entry name" value="FN3_dom"/>
</dbReference>
<dbReference type="SUPFAM" id="SSF49265">
    <property type="entry name" value="Fibronectin type III"/>
    <property type="match status" value="1"/>
</dbReference>
<gene>
    <name evidence="2" type="ORF">UFOVP1241_153</name>
</gene>
<name>A0A6J5RGZ2_9CAUD</name>
<protein>
    <submittedName>
        <fullName evidence="2">Fibronectin type III</fullName>
    </submittedName>
</protein>
<evidence type="ECO:0000313" key="2">
    <source>
        <dbReference type="EMBL" id="CAB4192958.1"/>
    </source>
</evidence>
<accession>A0A6J5RGZ2</accession>
<organism evidence="2">
    <name type="scientific">uncultured Caudovirales phage</name>
    <dbReference type="NCBI Taxonomy" id="2100421"/>
    <lineage>
        <taxon>Viruses</taxon>
        <taxon>Duplodnaviria</taxon>
        <taxon>Heunggongvirae</taxon>
        <taxon>Uroviricota</taxon>
        <taxon>Caudoviricetes</taxon>
        <taxon>Peduoviridae</taxon>
        <taxon>Maltschvirus</taxon>
        <taxon>Maltschvirus maltsch</taxon>
    </lineage>
</organism>
<dbReference type="InterPro" id="IPR013783">
    <property type="entry name" value="Ig-like_fold"/>
</dbReference>
<dbReference type="EMBL" id="LR797188">
    <property type="protein sequence ID" value="CAB4192958.1"/>
    <property type="molecule type" value="Genomic_DNA"/>
</dbReference>
<dbReference type="SMART" id="SM00060">
    <property type="entry name" value="FN3"/>
    <property type="match status" value="2"/>
</dbReference>
<proteinExistence type="predicted"/>
<dbReference type="InterPro" id="IPR036116">
    <property type="entry name" value="FN3_sf"/>
</dbReference>
<dbReference type="CDD" id="cd00063">
    <property type="entry name" value="FN3"/>
    <property type="match status" value="1"/>
</dbReference>